<dbReference type="KEGG" id="mco:MCJ_004970"/>
<reference evidence="2" key="1">
    <citation type="journal article" date="2009" name="BMC Bioinformatics">
        <title>The Mycoplasma conjunctivae genome sequencing, annotation and analysis.</title>
        <authorList>
            <person name="Calderon-Copete S.P."/>
            <person name="Wigger G."/>
            <person name="Wunderlin C."/>
            <person name="Schmidheini T."/>
            <person name="Frey J."/>
            <person name="Quail M.A."/>
            <person name="Falquet L."/>
        </authorList>
    </citation>
    <scope>NUCLEOTIDE SEQUENCE [LARGE SCALE GENOMIC DNA]</scope>
    <source>
        <strain evidence="2">ATCC 25834 / NCTC 10147 / HRC/581</strain>
    </source>
</reference>
<dbReference type="EMBL" id="FM864216">
    <property type="protein sequence ID" value="CAT05202.1"/>
    <property type="molecule type" value="Genomic_DNA"/>
</dbReference>
<accession>C5J6T9</accession>
<dbReference type="AlphaFoldDB" id="C5J6T9"/>
<dbReference type="HOGENOM" id="CLU_1641830_0_0_14"/>
<organism evidence="1 2">
    <name type="scientific">Mesomycoplasma conjunctivae (strain ATCC 25834 / NCTC 10147 / HRC/581)</name>
    <name type="common">Mycoplasma conjunctivae</name>
    <dbReference type="NCBI Taxonomy" id="572263"/>
    <lineage>
        <taxon>Bacteria</taxon>
        <taxon>Bacillati</taxon>
        <taxon>Mycoplasmatota</taxon>
        <taxon>Mycoplasmoidales</taxon>
        <taxon>Metamycoplasmataceae</taxon>
        <taxon>Mesomycoplasma</taxon>
    </lineage>
</organism>
<gene>
    <name evidence="1" type="ordered locus">MCJ_004970</name>
</gene>
<sequence>MNLHNIKLPKDFFKQLNKIIRLVNLYWDYSNHDQRDFDILSDYCSSNLIIKDLNKIKKELLKDSRNFNENRLAKYLNSDILTNYINGLERKLEIYQLGVMQWQKNIFKRLDFFLSIKDYINEYIKIDPTIYNRKLITVKENNKRKDQLITKDEIEKVFKKN</sequence>
<name>C5J6T9_MESCH</name>
<protein>
    <submittedName>
        <fullName evidence="1">Uncharacterized protein</fullName>
    </submittedName>
</protein>
<proteinExistence type="predicted"/>
<keyword evidence="2" id="KW-1185">Reference proteome</keyword>
<evidence type="ECO:0000313" key="1">
    <source>
        <dbReference type="EMBL" id="CAT05202.1"/>
    </source>
</evidence>
<evidence type="ECO:0000313" key="2">
    <source>
        <dbReference type="Proteomes" id="UP000001491"/>
    </source>
</evidence>
<dbReference type="Proteomes" id="UP000001491">
    <property type="component" value="Chromosome"/>
</dbReference>